<keyword evidence="8" id="KW-1185">Reference proteome</keyword>
<dbReference type="OrthoDB" id="5816932at2"/>
<dbReference type="PANTHER" id="PTHR30055">
    <property type="entry name" value="HTH-TYPE TRANSCRIPTIONAL REGULATOR RUTR"/>
    <property type="match status" value="1"/>
</dbReference>
<keyword evidence="4" id="KW-0804">Transcription</keyword>
<gene>
    <name evidence="7" type="ORF">FHP91_06550</name>
</gene>
<evidence type="ECO:0000256" key="5">
    <source>
        <dbReference type="PROSITE-ProRule" id="PRU00335"/>
    </source>
</evidence>
<dbReference type="SUPFAM" id="SSF46689">
    <property type="entry name" value="Homeodomain-like"/>
    <property type="match status" value="1"/>
</dbReference>
<dbReference type="Gene3D" id="1.10.357.10">
    <property type="entry name" value="Tetracycline Repressor, domain 2"/>
    <property type="match status" value="1"/>
</dbReference>
<keyword evidence="1" id="KW-0678">Repressor</keyword>
<feature type="DNA-binding region" description="H-T-H motif" evidence="5">
    <location>
        <begin position="41"/>
        <end position="60"/>
    </location>
</feature>
<feature type="domain" description="HTH tetR-type" evidence="6">
    <location>
        <begin position="18"/>
        <end position="78"/>
    </location>
</feature>
<dbReference type="PANTHER" id="PTHR30055:SF240">
    <property type="entry name" value="HTH-TYPE TRANSCRIPTIONAL REGULATOR ACRR"/>
    <property type="match status" value="1"/>
</dbReference>
<dbReference type="InterPro" id="IPR009057">
    <property type="entry name" value="Homeodomain-like_sf"/>
</dbReference>
<sequence>MSARTARAMVRKTKEEALETRHTILDAAEAVFYRKGMARTTLADIAEAASVTRGAIYWHFANKGEVFEAMMRRAIDPLEAISEADYSTSERPLEELRERVLGVIERINSDPRYIRVFAIAMHKSEYVDEMVPVVDQCMECCDRHLLRQEQAFTVAKARGDLPASVDPHRAALSLSVMIDGLIASWSLQPEVYSLDLAGGLINCFFYGLKHDACH</sequence>
<reference evidence="7 8" key="1">
    <citation type="submission" date="2019-07" db="EMBL/GenBank/DDBJ databases">
        <title>The pathways for chlorine oxyanion respiration interact through the shared metabolite chlorate.</title>
        <authorList>
            <person name="Barnum T.P."/>
            <person name="Cheng Y."/>
            <person name="Hill K.A."/>
            <person name="Lucas L.N."/>
            <person name="Carlson H.K."/>
            <person name="Coates J.D."/>
        </authorList>
    </citation>
    <scope>NUCLEOTIDE SEQUENCE [LARGE SCALE GENOMIC DNA]</scope>
    <source>
        <strain evidence="7 8">SFB-3</strain>
    </source>
</reference>
<keyword evidence="3 5" id="KW-0238">DNA-binding</keyword>
<evidence type="ECO:0000313" key="8">
    <source>
        <dbReference type="Proteomes" id="UP000319502"/>
    </source>
</evidence>
<dbReference type="EMBL" id="VMNK01000005">
    <property type="protein sequence ID" value="TVO58056.1"/>
    <property type="molecule type" value="Genomic_DNA"/>
</dbReference>
<evidence type="ECO:0000313" key="7">
    <source>
        <dbReference type="EMBL" id="TVO58056.1"/>
    </source>
</evidence>
<dbReference type="GO" id="GO:0003700">
    <property type="term" value="F:DNA-binding transcription factor activity"/>
    <property type="evidence" value="ECO:0007669"/>
    <property type="project" value="TreeGrafter"/>
</dbReference>
<dbReference type="Proteomes" id="UP000319502">
    <property type="component" value="Unassembled WGS sequence"/>
</dbReference>
<organism evidence="7 8">
    <name type="scientific">Denitromonas halophila</name>
    <dbReference type="NCBI Taxonomy" id="1629404"/>
    <lineage>
        <taxon>Bacteria</taxon>
        <taxon>Pseudomonadati</taxon>
        <taxon>Pseudomonadota</taxon>
        <taxon>Betaproteobacteria</taxon>
        <taxon>Rhodocyclales</taxon>
        <taxon>Zoogloeaceae</taxon>
        <taxon>Denitromonas</taxon>
    </lineage>
</organism>
<dbReference type="GO" id="GO:0000976">
    <property type="term" value="F:transcription cis-regulatory region binding"/>
    <property type="evidence" value="ECO:0007669"/>
    <property type="project" value="TreeGrafter"/>
</dbReference>
<evidence type="ECO:0000259" key="6">
    <source>
        <dbReference type="PROSITE" id="PS50977"/>
    </source>
</evidence>
<evidence type="ECO:0000256" key="4">
    <source>
        <dbReference type="ARBA" id="ARBA00023163"/>
    </source>
</evidence>
<proteinExistence type="predicted"/>
<dbReference type="PROSITE" id="PS01081">
    <property type="entry name" value="HTH_TETR_1"/>
    <property type="match status" value="1"/>
</dbReference>
<evidence type="ECO:0000256" key="2">
    <source>
        <dbReference type="ARBA" id="ARBA00023015"/>
    </source>
</evidence>
<keyword evidence="2" id="KW-0805">Transcription regulation</keyword>
<dbReference type="Pfam" id="PF00440">
    <property type="entry name" value="TetR_N"/>
    <property type="match status" value="1"/>
</dbReference>
<evidence type="ECO:0000256" key="1">
    <source>
        <dbReference type="ARBA" id="ARBA00022491"/>
    </source>
</evidence>
<protein>
    <submittedName>
        <fullName evidence="7">TetR family transcriptional regulator</fullName>
    </submittedName>
</protein>
<dbReference type="SUPFAM" id="SSF48498">
    <property type="entry name" value="Tetracyclin repressor-like, C-terminal domain"/>
    <property type="match status" value="1"/>
</dbReference>
<evidence type="ECO:0000256" key="3">
    <source>
        <dbReference type="ARBA" id="ARBA00023125"/>
    </source>
</evidence>
<dbReference type="InterPro" id="IPR023772">
    <property type="entry name" value="DNA-bd_HTH_TetR-type_CS"/>
</dbReference>
<dbReference type="InterPro" id="IPR050109">
    <property type="entry name" value="HTH-type_TetR-like_transc_reg"/>
</dbReference>
<dbReference type="Pfam" id="PF08361">
    <property type="entry name" value="TetR_C_2"/>
    <property type="match status" value="1"/>
</dbReference>
<comment type="caution">
    <text evidence="7">The sequence shown here is derived from an EMBL/GenBank/DDBJ whole genome shotgun (WGS) entry which is preliminary data.</text>
</comment>
<dbReference type="InterPro" id="IPR013572">
    <property type="entry name" value="Tscrpt_reg_MAATS_C"/>
</dbReference>
<dbReference type="InterPro" id="IPR036271">
    <property type="entry name" value="Tet_transcr_reg_TetR-rel_C_sf"/>
</dbReference>
<dbReference type="PRINTS" id="PR00455">
    <property type="entry name" value="HTHTETR"/>
</dbReference>
<dbReference type="AlphaFoldDB" id="A0A557QYX3"/>
<name>A0A557QYX3_9RHOO</name>
<dbReference type="InterPro" id="IPR001647">
    <property type="entry name" value="HTH_TetR"/>
</dbReference>
<accession>A0A557QYX3</accession>
<dbReference type="PROSITE" id="PS50977">
    <property type="entry name" value="HTH_TETR_2"/>
    <property type="match status" value="1"/>
</dbReference>